<proteinExistence type="predicted"/>
<keyword evidence="1" id="KW-0472">Membrane</keyword>
<keyword evidence="1" id="KW-0812">Transmembrane</keyword>
<dbReference type="EMBL" id="SJPZ01000002">
    <property type="protein sequence ID" value="TWU61975.1"/>
    <property type="molecule type" value="Genomic_DNA"/>
</dbReference>
<accession>A0A5C6FI91</accession>
<organism evidence="2 3">
    <name type="scientific">Crateriforma conspicua</name>
    <dbReference type="NCBI Taxonomy" id="2527996"/>
    <lineage>
        <taxon>Bacteria</taxon>
        <taxon>Pseudomonadati</taxon>
        <taxon>Planctomycetota</taxon>
        <taxon>Planctomycetia</taxon>
        <taxon>Planctomycetales</taxon>
        <taxon>Planctomycetaceae</taxon>
        <taxon>Crateriforma</taxon>
    </lineage>
</organism>
<sequence>MMDVINELISKPWVLGVISAIAFAVLMTCSVTYDGKRWTYTGGWNKGQQKSDD</sequence>
<dbReference type="AlphaFoldDB" id="A0A5C6FI91"/>
<protein>
    <submittedName>
        <fullName evidence="2">Uncharacterized protein</fullName>
    </submittedName>
</protein>
<dbReference type="Proteomes" id="UP000316476">
    <property type="component" value="Unassembled WGS sequence"/>
</dbReference>
<evidence type="ECO:0000256" key="1">
    <source>
        <dbReference type="SAM" id="Phobius"/>
    </source>
</evidence>
<evidence type="ECO:0000313" key="2">
    <source>
        <dbReference type="EMBL" id="TWU61975.1"/>
    </source>
</evidence>
<keyword evidence="1" id="KW-1133">Transmembrane helix</keyword>
<reference evidence="2 3" key="1">
    <citation type="submission" date="2019-02" db="EMBL/GenBank/DDBJ databases">
        <title>Deep-cultivation of Planctomycetes and their phenomic and genomic characterization uncovers novel biology.</title>
        <authorList>
            <person name="Wiegand S."/>
            <person name="Jogler M."/>
            <person name="Boedeker C."/>
            <person name="Pinto D."/>
            <person name="Vollmers J."/>
            <person name="Rivas-Marin E."/>
            <person name="Kohn T."/>
            <person name="Peeters S.H."/>
            <person name="Heuer A."/>
            <person name="Rast P."/>
            <person name="Oberbeckmann S."/>
            <person name="Bunk B."/>
            <person name="Jeske O."/>
            <person name="Meyerdierks A."/>
            <person name="Storesund J.E."/>
            <person name="Kallscheuer N."/>
            <person name="Luecker S."/>
            <person name="Lage O.M."/>
            <person name="Pohl T."/>
            <person name="Merkel B.J."/>
            <person name="Hornburger P."/>
            <person name="Mueller R.-W."/>
            <person name="Bruemmer F."/>
            <person name="Labrenz M."/>
            <person name="Spormann A.M."/>
            <person name="Op Den Camp H."/>
            <person name="Overmann J."/>
            <person name="Amann R."/>
            <person name="Jetten M.S.M."/>
            <person name="Mascher T."/>
            <person name="Medema M.H."/>
            <person name="Devos D.P."/>
            <person name="Kaster A.-K."/>
            <person name="Ovreas L."/>
            <person name="Rohde M."/>
            <person name="Galperin M.Y."/>
            <person name="Jogler C."/>
        </authorList>
    </citation>
    <scope>NUCLEOTIDE SEQUENCE [LARGE SCALE GENOMIC DNA]</scope>
    <source>
        <strain evidence="2 3">V7</strain>
    </source>
</reference>
<name>A0A5C6FI91_9PLAN</name>
<feature type="transmembrane region" description="Helical" evidence="1">
    <location>
        <begin position="12"/>
        <end position="33"/>
    </location>
</feature>
<gene>
    <name evidence="2" type="ORF">V7x_36660</name>
</gene>
<dbReference type="RefSeq" id="WP_197137848.1">
    <property type="nucleotide sequence ID" value="NZ_SJPZ01000002.1"/>
</dbReference>
<comment type="caution">
    <text evidence="2">The sequence shown here is derived from an EMBL/GenBank/DDBJ whole genome shotgun (WGS) entry which is preliminary data.</text>
</comment>
<evidence type="ECO:0000313" key="3">
    <source>
        <dbReference type="Proteomes" id="UP000316476"/>
    </source>
</evidence>